<feature type="domain" description="SbsA Ig-like" evidence="3">
    <location>
        <begin position="54"/>
        <end position="141"/>
    </location>
</feature>
<dbReference type="Gene3D" id="1.50.10.140">
    <property type="match status" value="1"/>
</dbReference>
<keyword evidence="5" id="KW-1185">Reference proteome</keyword>
<dbReference type="PROSITE" id="PS51257">
    <property type="entry name" value="PROKAR_LIPOPROTEIN"/>
    <property type="match status" value="1"/>
</dbReference>
<protein>
    <submittedName>
        <fullName evidence="4">Ig-like domain-containing protein</fullName>
    </submittedName>
</protein>
<accession>A0A934PX07</accession>
<dbReference type="Pfam" id="PF10091">
    <property type="entry name" value="Glycoamylase"/>
    <property type="match status" value="1"/>
</dbReference>
<organism evidence="4 5">
    <name type="scientific">Mucilaginibacter segetis</name>
    <dbReference type="NCBI Taxonomy" id="2793071"/>
    <lineage>
        <taxon>Bacteria</taxon>
        <taxon>Pseudomonadati</taxon>
        <taxon>Bacteroidota</taxon>
        <taxon>Sphingobacteriia</taxon>
        <taxon>Sphingobacteriales</taxon>
        <taxon>Sphingobacteriaceae</taxon>
        <taxon>Mucilaginibacter</taxon>
    </lineage>
</organism>
<evidence type="ECO:0000256" key="1">
    <source>
        <dbReference type="ARBA" id="ARBA00022729"/>
    </source>
</evidence>
<feature type="domain" description="Glycoamylase-like" evidence="2">
    <location>
        <begin position="327"/>
        <end position="540"/>
    </location>
</feature>
<sequence>MRDLKIYAGVCLIFLIMACKSNDPAPSPVHPVIPPASLNFNALKVNGVFNGFTYTNVNNNPVIKISFSSPVDEASVANALSIKDKTGANVTYTSSYENNDSTIVIKPVFNFITKYTVSVSTALKSAKSANLQSPIDINLTTGIDPADKFPAITDNELLDLVQKQTLKYFYDFGHPVSGLARERNTSGDVVTTGGSGFGIMAMVVGIDRGFISRADGLARLQKIVGFLKNNAQKFHGAFPHWLNGVTGAVVPFSQLDNGADLVETSYLMQGLLTARQYFNGAGSDETTLRADINTLWNGVEWDWFRQNNQDVLYWHWSPDKGWAINMKISGWNEGLIVYALAASSPTHAIPKSVYDNGWAGNGSMKNGNTYYGVQLPLGPAQGGPLFFEHYSFLGINPNGLSDAYADYGKQTKAHTLINYNYCVANPKNYFGYGAACWGLTASDIDGGYTASSPTNDVGVIAPTAALSSLPYTPDQSMAALRYFYYKLGDKLWGQYGFYDAFSLNDTWFANSYLAIDQGPIICMIENYRSGLLWNLFMSCPEIKTGMKNLGFQGPHL</sequence>
<dbReference type="AlphaFoldDB" id="A0A934PX07"/>
<evidence type="ECO:0000259" key="2">
    <source>
        <dbReference type="Pfam" id="PF10091"/>
    </source>
</evidence>
<proteinExistence type="predicted"/>
<gene>
    <name evidence="4" type="ORF">I5M19_18160</name>
</gene>
<dbReference type="Pfam" id="PF13205">
    <property type="entry name" value="Big_5"/>
    <property type="match status" value="1"/>
</dbReference>
<dbReference type="Proteomes" id="UP000613193">
    <property type="component" value="Unassembled WGS sequence"/>
</dbReference>
<evidence type="ECO:0000259" key="3">
    <source>
        <dbReference type="Pfam" id="PF13205"/>
    </source>
</evidence>
<name>A0A934PX07_9SPHI</name>
<evidence type="ECO:0000313" key="4">
    <source>
        <dbReference type="EMBL" id="MBK0381252.1"/>
    </source>
</evidence>
<dbReference type="EMBL" id="JAEHFW010000004">
    <property type="protein sequence ID" value="MBK0381252.1"/>
    <property type="molecule type" value="Genomic_DNA"/>
</dbReference>
<dbReference type="RefSeq" id="WP_200067798.1">
    <property type="nucleotide sequence ID" value="NZ_JAEHFW010000004.1"/>
</dbReference>
<evidence type="ECO:0000313" key="5">
    <source>
        <dbReference type="Proteomes" id="UP000613193"/>
    </source>
</evidence>
<dbReference type="InterPro" id="IPR019282">
    <property type="entry name" value="Glycoamylase-like_cons_dom"/>
</dbReference>
<comment type="caution">
    <text evidence="4">The sequence shown here is derived from an EMBL/GenBank/DDBJ whole genome shotgun (WGS) entry which is preliminary data.</text>
</comment>
<keyword evidence="1" id="KW-0732">Signal</keyword>
<dbReference type="InterPro" id="IPR032812">
    <property type="entry name" value="SbsA_Ig"/>
</dbReference>
<reference evidence="4" key="1">
    <citation type="submission" date="2020-12" db="EMBL/GenBank/DDBJ databases">
        <title>Bacterial novel species Mucilaginibacter sp. SD-g isolated from soil.</title>
        <authorList>
            <person name="Jung H.-Y."/>
        </authorList>
    </citation>
    <scope>NUCLEOTIDE SEQUENCE</scope>
    <source>
        <strain evidence="4">SD-g</strain>
    </source>
</reference>